<evidence type="ECO:0000259" key="7">
    <source>
        <dbReference type="PROSITE" id="PS51473"/>
    </source>
</evidence>
<dbReference type="PROSITE" id="PS51485">
    <property type="entry name" value="PHYTOCYANIN"/>
    <property type="match status" value="1"/>
</dbReference>
<evidence type="ECO:0000256" key="2">
    <source>
        <dbReference type="ARBA" id="ARBA00022525"/>
    </source>
</evidence>
<dbReference type="GO" id="GO:0009055">
    <property type="term" value="F:electron transfer activity"/>
    <property type="evidence" value="ECO:0007669"/>
    <property type="project" value="InterPro"/>
</dbReference>
<evidence type="ECO:0000256" key="1">
    <source>
        <dbReference type="ARBA" id="ARBA00004613"/>
    </source>
</evidence>
<comment type="similarity">
    <text evidence="5">Belongs to the cysteine-rich repeat secretory protein family.</text>
</comment>
<dbReference type="PROSITE" id="PS51473">
    <property type="entry name" value="GNK2"/>
    <property type="match status" value="1"/>
</dbReference>
<feature type="compositionally biased region" description="Low complexity" evidence="6">
    <location>
        <begin position="400"/>
        <end position="413"/>
    </location>
</feature>
<name>A0AAW0IU22_QUESU</name>
<evidence type="ECO:0000256" key="3">
    <source>
        <dbReference type="ARBA" id="ARBA00022729"/>
    </source>
</evidence>
<dbReference type="GO" id="GO:0005576">
    <property type="term" value="C:extracellular region"/>
    <property type="evidence" value="ECO:0007669"/>
    <property type="project" value="UniProtKB-SubCell"/>
</dbReference>
<gene>
    <name evidence="9" type="primary">CRRSP38_27</name>
    <name evidence="9" type="ORF">CFP56_042013</name>
</gene>
<reference evidence="9 10" key="1">
    <citation type="journal article" date="2018" name="Sci. Data">
        <title>The draft genome sequence of cork oak.</title>
        <authorList>
            <person name="Ramos A.M."/>
            <person name="Usie A."/>
            <person name="Barbosa P."/>
            <person name="Barros P.M."/>
            <person name="Capote T."/>
            <person name="Chaves I."/>
            <person name="Simoes F."/>
            <person name="Abreu I."/>
            <person name="Carrasquinho I."/>
            <person name="Faro C."/>
            <person name="Guimaraes J.B."/>
            <person name="Mendonca D."/>
            <person name="Nobrega F."/>
            <person name="Rodrigues L."/>
            <person name="Saibo N.J.M."/>
            <person name="Varela M.C."/>
            <person name="Egas C."/>
            <person name="Matos J."/>
            <person name="Miguel C.M."/>
            <person name="Oliveira M.M."/>
            <person name="Ricardo C.P."/>
            <person name="Goncalves S."/>
        </authorList>
    </citation>
    <scope>NUCLEOTIDE SEQUENCE [LARGE SCALE GENOMIC DNA]</scope>
    <source>
        <strain evidence="10">cv. HL8</strain>
    </source>
</reference>
<feature type="compositionally biased region" description="Polar residues" evidence="6">
    <location>
        <begin position="223"/>
        <end position="250"/>
    </location>
</feature>
<dbReference type="Pfam" id="PF02298">
    <property type="entry name" value="Cu_bind_like"/>
    <property type="match status" value="1"/>
</dbReference>
<feature type="domain" description="Phytocyanin" evidence="8">
    <location>
        <begin position="126"/>
        <end position="190"/>
    </location>
</feature>
<dbReference type="Pfam" id="PF01657">
    <property type="entry name" value="Stress-antifung"/>
    <property type="match status" value="1"/>
</dbReference>
<dbReference type="InterPro" id="IPR002902">
    <property type="entry name" value="GNK2"/>
</dbReference>
<dbReference type="Proteomes" id="UP000237347">
    <property type="component" value="Unassembled WGS sequence"/>
</dbReference>
<evidence type="ECO:0000256" key="5">
    <source>
        <dbReference type="ARBA" id="ARBA00038515"/>
    </source>
</evidence>
<feature type="compositionally biased region" description="Polar residues" evidence="6">
    <location>
        <begin position="336"/>
        <end position="363"/>
    </location>
</feature>
<feature type="compositionally biased region" description="Low complexity" evidence="6">
    <location>
        <begin position="287"/>
        <end position="300"/>
    </location>
</feature>
<dbReference type="InterPro" id="IPR003245">
    <property type="entry name" value="Phytocyanin_dom"/>
</dbReference>
<feature type="domain" description="Gnk2-homologous" evidence="7">
    <location>
        <begin position="36"/>
        <end position="141"/>
    </location>
</feature>
<organism evidence="9 10">
    <name type="scientific">Quercus suber</name>
    <name type="common">Cork oak</name>
    <dbReference type="NCBI Taxonomy" id="58331"/>
    <lineage>
        <taxon>Eukaryota</taxon>
        <taxon>Viridiplantae</taxon>
        <taxon>Streptophyta</taxon>
        <taxon>Embryophyta</taxon>
        <taxon>Tracheophyta</taxon>
        <taxon>Spermatophyta</taxon>
        <taxon>Magnoliopsida</taxon>
        <taxon>eudicotyledons</taxon>
        <taxon>Gunneridae</taxon>
        <taxon>Pentapetalae</taxon>
        <taxon>rosids</taxon>
        <taxon>fabids</taxon>
        <taxon>Fagales</taxon>
        <taxon>Fagaceae</taxon>
        <taxon>Quercus</taxon>
    </lineage>
</organism>
<dbReference type="SUPFAM" id="SSF49503">
    <property type="entry name" value="Cupredoxins"/>
    <property type="match status" value="1"/>
</dbReference>
<comment type="caution">
    <text evidence="9">The sequence shown here is derived from an EMBL/GenBank/DDBJ whole genome shotgun (WGS) entry which is preliminary data.</text>
</comment>
<dbReference type="CDD" id="cd23509">
    <property type="entry name" value="Gnk2-like"/>
    <property type="match status" value="1"/>
</dbReference>
<feature type="compositionally biased region" description="Polar residues" evidence="6">
    <location>
        <begin position="277"/>
        <end position="286"/>
    </location>
</feature>
<sequence length="438" mass="45701">MGVKHNKTYGLALCRGDISEIDCAACVIDFSGQIDNQTVIYAWNTQNVSDPNSFNPKVRDLLTELAHQASESPKMYKAGVLKLDESRNLYGLVQCIGDLSGNDCTKCLEGATKQQPDCCDGRQGGRYAPSHDVVEVPKTDYDSCQASSPIQSYSGGTTTIPLSSPGKRYFICGTVGHCSQGMKLQINTLATTAPPTPSPTIQPPTSEVTPLVPTPAPEESDAPSPTQTPAESTPTVLPLSPSDSPTQTPAESTPTVLPPSPSDSSSEDPSLSPSFTPPTESDQSHQTSSTGSSAETPSSSAHKQGTPPTPSPTIQPPTSEVTPLVPTPAPEESDAPSPTQTPAESTPTVLPLSPSDSPTQTPAESTPTVLPPSPSDSSSEDPSLSPSFTPPTESDQSHQTSSTGSSAETPSSSAHKQGSFLFNITMGVIFVMIMLQAY</sequence>
<evidence type="ECO:0000256" key="4">
    <source>
        <dbReference type="ARBA" id="ARBA00022737"/>
    </source>
</evidence>
<dbReference type="PANTHER" id="PTHR32411">
    <property type="entry name" value="CYSTEINE-RICH REPEAT SECRETORY PROTEIN 38-RELATED"/>
    <property type="match status" value="1"/>
</dbReference>
<dbReference type="Gene3D" id="3.30.430.20">
    <property type="entry name" value="Gnk2 domain, C-X8-C-X2-C motif"/>
    <property type="match status" value="1"/>
</dbReference>
<accession>A0AAW0IU22</accession>
<dbReference type="EMBL" id="PKMF04000853">
    <property type="protein sequence ID" value="KAK7817958.1"/>
    <property type="molecule type" value="Genomic_DNA"/>
</dbReference>
<keyword evidence="2" id="KW-0964">Secreted</keyword>
<proteinExistence type="inferred from homology"/>
<dbReference type="InterPro" id="IPR008972">
    <property type="entry name" value="Cupredoxin"/>
</dbReference>
<dbReference type="PANTHER" id="PTHR32411:SF43">
    <property type="entry name" value="CYSTEINE-RICH REPEAT SECRETORY PROTEIN 38"/>
    <property type="match status" value="1"/>
</dbReference>
<keyword evidence="4" id="KW-0677">Repeat</keyword>
<protein>
    <submittedName>
        <fullName evidence="9">Cysteine-rich repeat secretory protein 38</fullName>
    </submittedName>
</protein>
<evidence type="ECO:0000256" key="6">
    <source>
        <dbReference type="SAM" id="MobiDB-lite"/>
    </source>
</evidence>
<keyword evidence="10" id="KW-1185">Reference proteome</keyword>
<dbReference type="InterPro" id="IPR050581">
    <property type="entry name" value="CRR_secretory_protein"/>
</dbReference>
<feature type="compositionally biased region" description="Low complexity" evidence="6">
    <location>
        <begin position="375"/>
        <end position="387"/>
    </location>
</feature>
<dbReference type="Gene3D" id="2.60.40.420">
    <property type="entry name" value="Cupredoxins - blue copper proteins"/>
    <property type="match status" value="1"/>
</dbReference>
<feature type="region of interest" description="Disordered" evidence="6">
    <location>
        <begin position="190"/>
        <end position="415"/>
    </location>
</feature>
<feature type="compositionally biased region" description="Polar residues" evidence="6">
    <location>
        <begin position="390"/>
        <end position="399"/>
    </location>
</feature>
<keyword evidence="3" id="KW-0732">Signal</keyword>
<evidence type="ECO:0000313" key="10">
    <source>
        <dbReference type="Proteomes" id="UP000237347"/>
    </source>
</evidence>
<comment type="subcellular location">
    <subcellularLocation>
        <location evidence="1">Secreted</location>
    </subcellularLocation>
</comment>
<dbReference type="AlphaFoldDB" id="A0AAW0IU22"/>
<evidence type="ECO:0000259" key="8">
    <source>
        <dbReference type="PROSITE" id="PS51485"/>
    </source>
</evidence>
<feature type="compositionally biased region" description="Low complexity" evidence="6">
    <location>
        <begin position="262"/>
        <end position="274"/>
    </location>
</feature>
<dbReference type="CDD" id="cd04216">
    <property type="entry name" value="Phytocyanin"/>
    <property type="match status" value="1"/>
</dbReference>
<evidence type="ECO:0000313" key="9">
    <source>
        <dbReference type="EMBL" id="KAK7817958.1"/>
    </source>
</evidence>
<dbReference type="InterPro" id="IPR038408">
    <property type="entry name" value="GNK2_sf"/>
</dbReference>